<evidence type="ECO:0000256" key="3">
    <source>
        <dbReference type="ARBA" id="ARBA00022801"/>
    </source>
</evidence>
<proteinExistence type="inferred from homology"/>
<keyword evidence="3 7" id="KW-0378">Hydrolase</keyword>
<dbReference type="InterPro" id="IPR050727">
    <property type="entry name" value="GH43_arabinanases"/>
</dbReference>
<dbReference type="Pfam" id="PF04616">
    <property type="entry name" value="Glyco_hydro_43"/>
    <property type="match status" value="1"/>
</dbReference>
<name>A0A0L6JNY5_9FIRM</name>
<evidence type="ECO:0000256" key="4">
    <source>
        <dbReference type="ARBA" id="ARBA00023295"/>
    </source>
</evidence>
<dbReference type="InterPro" id="IPR002105">
    <property type="entry name" value="Dockerin_1_rpt"/>
</dbReference>
<dbReference type="Pfam" id="PF16369">
    <property type="entry name" value="GH43_C"/>
    <property type="match status" value="1"/>
</dbReference>
<feature type="active site" description="Proton acceptor" evidence="5">
    <location>
        <position position="138"/>
    </location>
</feature>
<reference evidence="11" key="1">
    <citation type="submission" date="2015-07" db="EMBL/GenBank/DDBJ databases">
        <title>Near-Complete Genome Sequence of the Cellulolytic Bacterium Bacteroides (Pseudobacteroides) cellulosolvens ATCC 35603.</title>
        <authorList>
            <person name="Dassa B."/>
            <person name="Utturkar S.M."/>
            <person name="Klingeman D.M."/>
            <person name="Hurt R.A."/>
            <person name="Keller M."/>
            <person name="Xu J."/>
            <person name="Reddy Y.H.K."/>
            <person name="Borovok I."/>
            <person name="Grinberg I.R."/>
            <person name="Lamed R."/>
            <person name="Zhivin O."/>
            <person name="Bayer E.A."/>
            <person name="Brown S.D."/>
        </authorList>
    </citation>
    <scope>NUCLEOTIDE SEQUENCE [LARGE SCALE GENOMIC DNA]</scope>
    <source>
        <strain evidence="11">DSM 2933</strain>
    </source>
</reference>
<dbReference type="GO" id="GO:0000272">
    <property type="term" value="P:polysaccharide catabolic process"/>
    <property type="evidence" value="ECO:0007669"/>
    <property type="project" value="InterPro"/>
</dbReference>
<dbReference type="Gene3D" id="2.40.128.10">
    <property type="match status" value="1"/>
</dbReference>
<dbReference type="Pfam" id="PF00404">
    <property type="entry name" value="Dockerin_1"/>
    <property type="match status" value="1"/>
</dbReference>
<dbReference type="STRING" id="398512.Bccel_2822"/>
<comment type="pathway">
    <text evidence="1">Glycan metabolism; L-arabinan degradation.</text>
</comment>
<evidence type="ECO:0000313" key="10">
    <source>
        <dbReference type="EMBL" id="KNY27551.1"/>
    </source>
</evidence>
<feature type="domain" description="Extracellular endo-alpha-(1-&gt;5)-L-arabinanase C-terminal" evidence="9">
    <location>
        <begin position="461"/>
        <end position="565"/>
    </location>
</feature>
<dbReference type="InterPro" id="IPR018247">
    <property type="entry name" value="EF_Hand_1_Ca_BS"/>
</dbReference>
<feature type="region of interest" description="Disordered" evidence="8">
    <location>
        <begin position="109"/>
        <end position="129"/>
    </location>
</feature>
<evidence type="ECO:0000256" key="7">
    <source>
        <dbReference type="RuleBase" id="RU361187"/>
    </source>
</evidence>
<dbReference type="PANTHER" id="PTHR43301">
    <property type="entry name" value="ARABINAN ENDO-1,5-ALPHA-L-ARABINOSIDASE"/>
    <property type="match status" value="1"/>
</dbReference>
<dbReference type="SUPFAM" id="SSF63446">
    <property type="entry name" value="Type I dockerin domain"/>
    <property type="match status" value="1"/>
</dbReference>
<feature type="compositionally biased region" description="Low complexity" evidence="8">
    <location>
        <begin position="109"/>
        <end position="119"/>
    </location>
</feature>
<evidence type="ECO:0000313" key="11">
    <source>
        <dbReference type="Proteomes" id="UP000036923"/>
    </source>
</evidence>
<gene>
    <name evidence="10" type="ORF">Bccel_2822</name>
</gene>
<dbReference type="RefSeq" id="WP_081927132.1">
    <property type="nucleotide sequence ID" value="NZ_JQKC01000032.1"/>
</dbReference>
<accession>A0A0L6JNY5</accession>
<dbReference type="AlphaFoldDB" id="A0A0L6JNY5"/>
<keyword evidence="11" id="KW-1185">Reference proteome</keyword>
<dbReference type="InterPro" id="IPR036439">
    <property type="entry name" value="Dockerin_dom_sf"/>
</dbReference>
<dbReference type="Gene3D" id="2.60.40.4130">
    <property type="match status" value="1"/>
</dbReference>
<sequence precursor="true">MTKKFILWGQALLLILAFISMIVIGSISVSASTAFTGLDTEDINGDKVINMADIILIAYHFNSTASGTNYDIKCDLNNDGAINMSDVILIALKFNKIISVATNTPSMVPTPTSTKVPSPNATPTQPPIPVFKDVSVHDPSIMKTNGTYYIIGSHLASAKTNDLIGWQQISSSVSNTNPLIPNVYIELKESFDYAQTTTMWAGDIIQLKDEKYYMYYCLCKGDSPLSTLGVAVSSSVTGPYKDLGIILKSGMSGVSSDGTNYNATKHPNVVDPDTFFDNNGNLWMVYGSYSGGIYILKMDSTTGKPLPGQGYGKKLLGANHSRIEGPFMLYSPDSGYYYMFLSFGGLDASGGYNIRVARSKNPDGPFVDAAGNNMIDCRGPAGTIFDDKAIEPYGTKLMGNFRFVESGTGYVSPGHNSAYYDADTKKYYLIFHTRFPGQGEAHQVRVHQMFINEDGWPVVAPHRYGGETIGKYSLEDVCGDYAYVNHGKDINAAIKNSVKISLNKDGTISGSVSGKWQHNGDNGIRLTISGTNYTGVVLKQWDNGLKKFVITFSALTKNGNVAAWGSRIN</sequence>
<dbReference type="SUPFAM" id="SSF75005">
    <property type="entry name" value="Arabinanase/levansucrase/invertase"/>
    <property type="match status" value="1"/>
</dbReference>
<dbReference type="EMBL" id="LGTC01000001">
    <property type="protein sequence ID" value="KNY27551.1"/>
    <property type="molecule type" value="Genomic_DNA"/>
</dbReference>
<organism evidence="10 11">
    <name type="scientific">Pseudobacteroides cellulosolvens ATCC 35603 = DSM 2933</name>
    <dbReference type="NCBI Taxonomy" id="398512"/>
    <lineage>
        <taxon>Bacteria</taxon>
        <taxon>Bacillati</taxon>
        <taxon>Bacillota</taxon>
        <taxon>Clostridia</taxon>
        <taxon>Eubacteriales</taxon>
        <taxon>Oscillospiraceae</taxon>
        <taxon>Pseudobacteroides</taxon>
    </lineage>
</organism>
<dbReference type="GO" id="GO:0004553">
    <property type="term" value="F:hydrolase activity, hydrolyzing O-glycosyl compounds"/>
    <property type="evidence" value="ECO:0007669"/>
    <property type="project" value="InterPro"/>
</dbReference>
<dbReference type="Proteomes" id="UP000036923">
    <property type="component" value="Unassembled WGS sequence"/>
</dbReference>
<dbReference type="InterPro" id="IPR006710">
    <property type="entry name" value="Glyco_hydro_43"/>
</dbReference>
<dbReference type="InterPro" id="IPR032291">
    <property type="entry name" value="Abn2_C"/>
</dbReference>
<dbReference type="OrthoDB" id="9801455at2"/>
<protein>
    <submittedName>
        <fullName evidence="10">Glycoside hydrolase family 43</fullName>
    </submittedName>
</protein>
<evidence type="ECO:0000256" key="1">
    <source>
        <dbReference type="ARBA" id="ARBA00004834"/>
    </source>
</evidence>
<dbReference type="PROSITE" id="PS00018">
    <property type="entry name" value="EF_HAND_1"/>
    <property type="match status" value="1"/>
</dbReference>
<evidence type="ECO:0000256" key="2">
    <source>
        <dbReference type="ARBA" id="ARBA00009865"/>
    </source>
</evidence>
<dbReference type="Gene3D" id="2.115.10.20">
    <property type="entry name" value="Glycosyl hydrolase domain, family 43"/>
    <property type="match status" value="1"/>
</dbReference>
<feature type="site" description="Important for catalytic activity, responsible for pKa modulation of the active site Glu and correct orientation of both the proton donor and substrate" evidence="6">
    <location>
        <position position="271"/>
    </location>
</feature>
<dbReference type="eggNOG" id="COG3507">
    <property type="taxonomic scope" value="Bacteria"/>
</dbReference>
<comment type="similarity">
    <text evidence="2 7">Belongs to the glycosyl hydrolase 43 family.</text>
</comment>
<keyword evidence="4 7" id="KW-0326">Glycosidase</keyword>
<dbReference type="PATRIC" id="fig|398512.5.peg.2955"/>
<dbReference type="PANTHER" id="PTHR43301:SF3">
    <property type="entry name" value="ARABINAN ENDO-1,5-ALPHA-L-ARABINOSIDASE A-RELATED"/>
    <property type="match status" value="1"/>
</dbReference>
<comment type="caution">
    <text evidence="10">The sequence shown here is derived from an EMBL/GenBank/DDBJ whole genome shotgun (WGS) entry which is preliminary data.</text>
</comment>
<dbReference type="CDD" id="cd18832">
    <property type="entry name" value="GH43_GsAbnA-like"/>
    <property type="match status" value="1"/>
</dbReference>
<evidence type="ECO:0000256" key="5">
    <source>
        <dbReference type="PIRSR" id="PIRSR606710-1"/>
    </source>
</evidence>
<evidence type="ECO:0000256" key="8">
    <source>
        <dbReference type="SAM" id="MobiDB-lite"/>
    </source>
</evidence>
<dbReference type="CDD" id="cd14254">
    <property type="entry name" value="Dockerin_II"/>
    <property type="match status" value="1"/>
</dbReference>
<dbReference type="InterPro" id="IPR023296">
    <property type="entry name" value="Glyco_hydro_beta-prop_sf"/>
</dbReference>
<evidence type="ECO:0000259" key="9">
    <source>
        <dbReference type="Pfam" id="PF16369"/>
    </source>
</evidence>
<evidence type="ECO:0000256" key="6">
    <source>
        <dbReference type="PIRSR" id="PIRSR606710-2"/>
    </source>
</evidence>
<feature type="active site" description="Proton donor" evidence="5">
    <location>
        <position position="324"/>
    </location>
</feature>